<reference evidence="3 5" key="1">
    <citation type="submission" date="2024-04" db="EMBL/GenBank/DDBJ databases">
        <title>Tritrichomonas musculus Genome.</title>
        <authorList>
            <person name="Alves-Ferreira E."/>
            <person name="Grigg M."/>
            <person name="Lorenzi H."/>
            <person name="Galac M."/>
        </authorList>
    </citation>
    <scope>NUCLEOTIDE SEQUENCE [LARGE SCALE GENOMIC DNA]</scope>
    <source>
        <strain evidence="3 5">EAF2021</strain>
    </source>
</reference>
<comment type="caution">
    <text evidence="3">The sequence shown here is derived from an EMBL/GenBank/DDBJ whole genome shotgun (WGS) entry which is preliminary data.</text>
</comment>
<evidence type="ECO:0000256" key="1">
    <source>
        <dbReference type="SAM" id="Coils"/>
    </source>
</evidence>
<keyword evidence="1" id="KW-0175">Coiled coil</keyword>
<proteinExistence type="predicted"/>
<evidence type="ECO:0000313" key="4">
    <source>
        <dbReference type="EMBL" id="KAK8842253.1"/>
    </source>
</evidence>
<gene>
    <name evidence="4" type="ORF">M9Y10_026487</name>
    <name evidence="3" type="ORF">M9Y10_040140</name>
</gene>
<keyword evidence="5" id="KW-1185">Reference proteome</keyword>
<dbReference type="Proteomes" id="UP001470230">
    <property type="component" value="Unassembled WGS sequence"/>
</dbReference>
<accession>A0ABR2GIT2</accession>
<feature type="coiled-coil region" evidence="1">
    <location>
        <begin position="206"/>
        <end position="286"/>
    </location>
</feature>
<evidence type="ECO:0000313" key="3">
    <source>
        <dbReference type="EMBL" id="KAK8833827.1"/>
    </source>
</evidence>
<organism evidence="3 5">
    <name type="scientific">Tritrichomonas musculus</name>
    <dbReference type="NCBI Taxonomy" id="1915356"/>
    <lineage>
        <taxon>Eukaryota</taxon>
        <taxon>Metamonada</taxon>
        <taxon>Parabasalia</taxon>
        <taxon>Tritrichomonadida</taxon>
        <taxon>Tritrichomonadidae</taxon>
        <taxon>Tritrichomonas</taxon>
    </lineage>
</organism>
<dbReference type="EMBL" id="JAPFFF010000039">
    <property type="protein sequence ID" value="KAK8842253.1"/>
    <property type="molecule type" value="Genomic_DNA"/>
</dbReference>
<evidence type="ECO:0000313" key="5">
    <source>
        <dbReference type="Proteomes" id="UP001470230"/>
    </source>
</evidence>
<evidence type="ECO:0000256" key="2">
    <source>
        <dbReference type="SAM" id="MobiDB-lite"/>
    </source>
</evidence>
<sequence length="351" mass="41911">MTDFYIKFNRKSPRRIRTVQPKKAIPNTNTSQFEKIKIDSNRVETVISKTIKIKEKEIQEWINQYNPGPFAILKRISEISLPHHNLLSKIIPELEDLVLKPYPPSDIKVNEINSNNYFLSSSSSTSDTPSEFDMIFSSNPNLNFTSKAIHFYNFSNTHQLQNSSSSKESEQIDIQQYLNYDPYTEPYALLNSRQIKEQLTQILIESHDYQIDIMNKKEKIKELTKELEEKKKEKEKLEKTYQDYQYLLKNEEFGIYEVLTKEKEEREELLNHNKNEKNKLKQQNEYSQIYGESRHIREDIQRLTKQLNESRKVQLSIAHDFAMKKYSEEEIENKYEYKEKDKDSEKNENNH</sequence>
<name>A0ABR2GIT2_9EUKA</name>
<feature type="region of interest" description="Disordered" evidence="2">
    <location>
        <begin position="328"/>
        <end position="351"/>
    </location>
</feature>
<protein>
    <submittedName>
        <fullName evidence="3">Uncharacterized protein</fullName>
    </submittedName>
</protein>
<dbReference type="EMBL" id="JAPFFF010000632">
    <property type="protein sequence ID" value="KAK8833827.1"/>
    <property type="molecule type" value="Genomic_DNA"/>
</dbReference>